<dbReference type="Pfam" id="PF13673">
    <property type="entry name" value="Acetyltransf_10"/>
    <property type="match status" value="1"/>
</dbReference>
<evidence type="ECO:0000259" key="1">
    <source>
        <dbReference type="PROSITE" id="PS51186"/>
    </source>
</evidence>
<name>A0A2S6HQ21_9FIRM</name>
<keyword evidence="3" id="KW-1185">Reference proteome</keyword>
<dbReference type="Proteomes" id="UP000237749">
    <property type="component" value="Unassembled WGS sequence"/>
</dbReference>
<dbReference type="SUPFAM" id="SSF55729">
    <property type="entry name" value="Acyl-CoA N-acyltransferases (Nat)"/>
    <property type="match status" value="1"/>
</dbReference>
<dbReference type="RefSeq" id="WP_104438067.1">
    <property type="nucleotide sequence ID" value="NZ_PTJA01000009.1"/>
</dbReference>
<keyword evidence="2" id="KW-0808">Transferase</keyword>
<dbReference type="InterPro" id="IPR016181">
    <property type="entry name" value="Acyl_CoA_acyltransferase"/>
</dbReference>
<dbReference type="GO" id="GO:0016747">
    <property type="term" value="F:acyltransferase activity, transferring groups other than amino-acyl groups"/>
    <property type="evidence" value="ECO:0007669"/>
    <property type="project" value="InterPro"/>
</dbReference>
<accession>A0A2S6HQ21</accession>
<protein>
    <submittedName>
        <fullName evidence="2">Putative GNAT family N-acyltransferase</fullName>
    </submittedName>
</protein>
<dbReference type="InterPro" id="IPR000182">
    <property type="entry name" value="GNAT_dom"/>
</dbReference>
<organism evidence="2 3">
    <name type="scientific">Lacrimispora xylanisolvens</name>
    <dbReference type="NCBI Taxonomy" id="384636"/>
    <lineage>
        <taxon>Bacteria</taxon>
        <taxon>Bacillati</taxon>
        <taxon>Bacillota</taxon>
        <taxon>Clostridia</taxon>
        <taxon>Lachnospirales</taxon>
        <taxon>Lachnospiraceae</taxon>
        <taxon>Lacrimispora</taxon>
    </lineage>
</organism>
<evidence type="ECO:0000313" key="3">
    <source>
        <dbReference type="Proteomes" id="UP000237749"/>
    </source>
</evidence>
<dbReference type="AlphaFoldDB" id="A0A2S6HQ21"/>
<keyword evidence="2" id="KW-0012">Acyltransferase</keyword>
<dbReference type="OrthoDB" id="2352823at2"/>
<comment type="caution">
    <text evidence="2">The sequence shown here is derived from an EMBL/GenBank/DDBJ whole genome shotgun (WGS) entry which is preliminary data.</text>
</comment>
<proteinExistence type="predicted"/>
<evidence type="ECO:0000313" key="2">
    <source>
        <dbReference type="EMBL" id="PPK79650.1"/>
    </source>
</evidence>
<dbReference type="PROSITE" id="PS51186">
    <property type="entry name" value="GNAT"/>
    <property type="match status" value="1"/>
</dbReference>
<feature type="domain" description="N-acetyltransferase" evidence="1">
    <location>
        <begin position="1"/>
        <end position="139"/>
    </location>
</feature>
<gene>
    <name evidence="2" type="ORF">BXY41_109129</name>
</gene>
<reference evidence="2 3" key="1">
    <citation type="submission" date="2018-02" db="EMBL/GenBank/DDBJ databases">
        <title>Genomic Encyclopedia of Archaeal and Bacterial Type Strains, Phase II (KMG-II): from individual species to whole genera.</title>
        <authorList>
            <person name="Goeker M."/>
        </authorList>
    </citation>
    <scope>NUCLEOTIDE SEQUENCE [LARGE SCALE GENOMIC DNA]</scope>
    <source>
        <strain evidence="2 3">DSM 3808</strain>
    </source>
</reference>
<dbReference type="CDD" id="cd04301">
    <property type="entry name" value="NAT_SF"/>
    <property type="match status" value="1"/>
</dbReference>
<dbReference type="Gene3D" id="3.40.630.30">
    <property type="match status" value="1"/>
</dbReference>
<dbReference type="EMBL" id="PTJA01000009">
    <property type="protein sequence ID" value="PPK79650.1"/>
    <property type="molecule type" value="Genomic_DNA"/>
</dbReference>
<sequence>MMIKEYNYLPEEAIKIRNEVFVKEQGFVEEFDEIDDIAKHIVLYKKEHPISTCRIYFNIEQQSFVIGRIAVVKEWRGKNIGTKIINIAEDSIKTDGGKSAMLSAQVRVAEFYEKQGYKKQGNAYLDEECPHIWMKKNLEDMDK</sequence>